<dbReference type="AlphaFoldDB" id="A0A918ZS39"/>
<evidence type="ECO:0000313" key="2">
    <source>
        <dbReference type="EMBL" id="GHE65875.1"/>
    </source>
</evidence>
<feature type="region of interest" description="Disordered" evidence="1">
    <location>
        <begin position="43"/>
        <end position="66"/>
    </location>
</feature>
<dbReference type="EMBL" id="BNAT01000063">
    <property type="protein sequence ID" value="GHE65875.1"/>
    <property type="molecule type" value="Genomic_DNA"/>
</dbReference>
<accession>A0A918ZS39</accession>
<keyword evidence="3" id="KW-1185">Reference proteome</keyword>
<gene>
    <name evidence="2" type="ORF">GCM10017771_89520</name>
</gene>
<reference evidence="2" key="2">
    <citation type="submission" date="2020-09" db="EMBL/GenBank/DDBJ databases">
        <authorList>
            <person name="Sun Q."/>
            <person name="Zhou Y."/>
        </authorList>
    </citation>
    <scope>NUCLEOTIDE SEQUENCE</scope>
    <source>
        <strain evidence="2">CGMCC 4.7403</strain>
    </source>
</reference>
<comment type="caution">
    <text evidence="2">The sequence shown here is derived from an EMBL/GenBank/DDBJ whole genome shotgun (WGS) entry which is preliminary data.</text>
</comment>
<dbReference type="Proteomes" id="UP000603227">
    <property type="component" value="Unassembled WGS sequence"/>
</dbReference>
<proteinExistence type="predicted"/>
<evidence type="ECO:0000256" key="1">
    <source>
        <dbReference type="SAM" id="MobiDB-lite"/>
    </source>
</evidence>
<protein>
    <submittedName>
        <fullName evidence="2">Uncharacterized protein</fullName>
    </submittedName>
</protein>
<name>A0A918ZS39_9ACTN</name>
<sequence length="66" mass="6907">MQALADHLAVGGVEVINTARLRTYRPIPGTAFGKIELDYDNPLVPSGSPGTSWGPRGVRGGERAGC</sequence>
<reference evidence="2" key="1">
    <citation type="journal article" date="2014" name="Int. J. Syst. Evol. Microbiol.">
        <title>Complete genome sequence of Corynebacterium casei LMG S-19264T (=DSM 44701T), isolated from a smear-ripened cheese.</title>
        <authorList>
            <consortium name="US DOE Joint Genome Institute (JGI-PGF)"/>
            <person name="Walter F."/>
            <person name="Albersmeier A."/>
            <person name="Kalinowski J."/>
            <person name="Ruckert C."/>
        </authorList>
    </citation>
    <scope>NUCLEOTIDE SEQUENCE</scope>
    <source>
        <strain evidence="2">CGMCC 4.7403</strain>
    </source>
</reference>
<organism evidence="2 3">
    <name type="scientific">Streptomyces capitiformicae</name>
    <dbReference type="NCBI Taxonomy" id="2014920"/>
    <lineage>
        <taxon>Bacteria</taxon>
        <taxon>Bacillati</taxon>
        <taxon>Actinomycetota</taxon>
        <taxon>Actinomycetes</taxon>
        <taxon>Kitasatosporales</taxon>
        <taxon>Streptomycetaceae</taxon>
        <taxon>Streptomyces</taxon>
    </lineage>
</organism>
<evidence type="ECO:0000313" key="3">
    <source>
        <dbReference type="Proteomes" id="UP000603227"/>
    </source>
</evidence>